<dbReference type="Gene3D" id="1.10.238.20">
    <property type="entry name" value="Pheromone/general odorant binding protein domain"/>
    <property type="match status" value="1"/>
</dbReference>
<dbReference type="SMART" id="SM00708">
    <property type="entry name" value="PhBP"/>
    <property type="match status" value="1"/>
</dbReference>
<keyword evidence="1" id="KW-0812">Transmembrane</keyword>
<feature type="transmembrane region" description="Helical" evidence="1">
    <location>
        <begin position="6"/>
        <end position="28"/>
    </location>
</feature>
<reference evidence="2" key="1">
    <citation type="submission" date="2019-05" db="EMBL/GenBank/DDBJ databases">
        <title>The identification and expression analysis of odorant binding protein genes in Encarsia formosa by antennal transcriptome analysis.</title>
        <authorList>
            <person name="He Y."/>
        </authorList>
    </citation>
    <scope>NUCLEOTIDE SEQUENCE</scope>
    <source>
        <tissue evidence="2">Antenna</tissue>
    </source>
</reference>
<name>A0A514TTZ5_ENCFO</name>
<dbReference type="InterPro" id="IPR036728">
    <property type="entry name" value="PBP_GOBP_sf"/>
</dbReference>
<dbReference type="EMBL" id="MK990498">
    <property type="protein sequence ID" value="QDJ95976.1"/>
    <property type="molecule type" value="mRNA"/>
</dbReference>
<sequence length="135" mass="15292">MNLHFIIIAGFFVPAVLGMFSTTIVDYLHGLENDCASKSGASKNDVELARKNKFIPDNQKMSEFAKCMLQKFKVMNPDGSVNQNIMEYEVPSDVPNIKEQVSETCKTRVGQNDNESARNIMNCFFERNQLVLAYE</sequence>
<dbReference type="GO" id="GO:0005549">
    <property type="term" value="F:odorant binding"/>
    <property type="evidence" value="ECO:0007669"/>
    <property type="project" value="InterPro"/>
</dbReference>
<organism evidence="2">
    <name type="scientific">Encarsia formosa</name>
    <name type="common">Whitefly parasite</name>
    <dbReference type="NCBI Taxonomy" id="32400"/>
    <lineage>
        <taxon>Eukaryota</taxon>
        <taxon>Metazoa</taxon>
        <taxon>Ecdysozoa</taxon>
        <taxon>Arthropoda</taxon>
        <taxon>Hexapoda</taxon>
        <taxon>Insecta</taxon>
        <taxon>Pterygota</taxon>
        <taxon>Neoptera</taxon>
        <taxon>Endopterygota</taxon>
        <taxon>Hymenoptera</taxon>
        <taxon>Apocrita</taxon>
        <taxon>Proctotrupomorpha</taxon>
        <taxon>Chalcidoidea</taxon>
        <taxon>Aphelinidae</taxon>
        <taxon>Coccophaginae</taxon>
        <taxon>Encarsia</taxon>
    </lineage>
</organism>
<protein>
    <submittedName>
        <fullName evidence="2">Odorant-binding protein 33</fullName>
    </submittedName>
</protein>
<dbReference type="AlphaFoldDB" id="A0A514TTZ5"/>
<proteinExistence type="evidence at transcript level"/>
<dbReference type="SUPFAM" id="SSF47565">
    <property type="entry name" value="Insect pheromone/odorant-binding proteins"/>
    <property type="match status" value="1"/>
</dbReference>
<dbReference type="InterPro" id="IPR006170">
    <property type="entry name" value="PBP/GOBP"/>
</dbReference>
<evidence type="ECO:0000313" key="2">
    <source>
        <dbReference type="EMBL" id="QDJ95976.1"/>
    </source>
</evidence>
<keyword evidence="1" id="KW-1133">Transmembrane helix</keyword>
<dbReference type="CDD" id="cd23992">
    <property type="entry name" value="PBP_GOBP"/>
    <property type="match status" value="1"/>
</dbReference>
<evidence type="ECO:0000256" key="1">
    <source>
        <dbReference type="SAM" id="Phobius"/>
    </source>
</evidence>
<dbReference type="Pfam" id="PF01395">
    <property type="entry name" value="PBP_GOBP"/>
    <property type="match status" value="1"/>
</dbReference>
<accession>A0A514TTZ5</accession>
<keyword evidence="1" id="KW-0472">Membrane</keyword>